<accession>A0A4U6USN2</accession>
<dbReference type="AlphaFoldDB" id="A0A4U6USN2"/>
<sequence>MAAPDFGMASPTPQTRLRVPTASVNPGTR</sequence>
<evidence type="ECO:0000313" key="2">
    <source>
        <dbReference type="EMBL" id="TKW18742.1"/>
    </source>
</evidence>
<organism evidence="2 3">
    <name type="scientific">Setaria viridis</name>
    <name type="common">Green bristlegrass</name>
    <name type="synonym">Setaria italica subsp. viridis</name>
    <dbReference type="NCBI Taxonomy" id="4556"/>
    <lineage>
        <taxon>Eukaryota</taxon>
        <taxon>Viridiplantae</taxon>
        <taxon>Streptophyta</taxon>
        <taxon>Embryophyta</taxon>
        <taxon>Tracheophyta</taxon>
        <taxon>Spermatophyta</taxon>
        <taxon>Magnoliopsida</taxon>
        <taxon>Liliopsida</taxon>
        <taxon>Poales</taxon>
        <taxon>Poaceae</taxon>
        <taxon>PACMAD clade</taxon>
        <taxon>Panicoideae</taxon>
        <taxon>Panicodae</taxon>
        <taxon>Paniceae</taxon>
        <taxon>Cenchrinae</taxon>
        <taxon>Setaria</taxon>
    </lineage>
</organism>
<protein>
    <submittedName>
        <fullName evidence="2">Uncharacterized protein</fullName>
    </submittedName>
</protein>
<evidence type="ECO:0000313" key="3">
    <source>
        <dbReference type="Proteomes" id="UP000298652"/>
    </source>
</evidence>
<keyword evidence="3" id="KW-1185">Reference proteome</keyword>
<dbReference type="EMBL" id="CM016556">
    <property type="protein sequence ID" value="TKW18742.1"/>
    <property type="molecule type" value="Genomic_DNA"/>
</dbReference>
<gene>
    <name evidence="2" type="ORF">SEVIR_5G451333v2</name>
</gene>
<dbReference type="Gramene" id="TKW18742">
    <property type="protein sequence ID" value="TKW18742"/>
    <property type="gene ID" value="SEVIR_5G451333v2"/>
</dbReference>
<name>A0A4U6USN2_SETVI</name>
<dbReference type="Proteomes" id="UP000298652">
    <property type="component" value="Chromosome 5"/>
</dbReference>
<feature type="region of interest" description="Disordered" evidence="1">
    <location>
        <begin position="1"/>
        <end position="29"/>
    </location>
</feature>
<reference evidence="2" key="1">
    <citation type="submission" date="2019-03" db="EMBL/GenBank/DDBJ databases">
        <title>WGS assembly of Setaria viridis.</title>
        <authorList>
            <person name="Huang P."/>
            <person name="Jenkins J."/>
            <person name="Grimwood J."/>
            <person name="Barry K."/>
            <person name="Healey A."/>
            <person name="Mamidi S."/>
            <person name="Sreedasyam A."/>
            <person name="Shu S."/>
            <person name="Feldman M."/>
            <person name="Wu J."/>
            <person name="Yu Y."/>
            <person name="Chen C."/>
            <person name="Johnson J."/>
            <person name="Rokhsar D."/>
            <person name="Baxter I."/>
            <person name="Schmutz J."/>
            <person name="Brutnell T."/>
            <person name="Kellogg E."/>
        </authorList>
    </citation>
    <scope>NUCLEOTIDE SEQUENCE [LARGE SCALE GENOMIC DNA]</scope>
</reference>
<evidence type="ECO:0000256" key="1">
    <source>
        <dbReference type="SAM" id="MobiDB-lite"/>
    </source>
</evidence>
<proteinExistence type="predicted"/>